<evidence type="ECO:0000313" key="1">
    <source>
        <dbReference type="EMBL" id="KIK93503.1"/>
    </source>
</evidence>
<dbReference type="Proteomes" id="UP000054538">
    <property type="component" value="Unassembled WGS sequence"/>
</dbReference>
<dbReference type="HOGENOM" id="CLU_2590463_0_0_1"/>
<name>A0A0D0DNQ4_9AGAM</name>
<dbReference type="AlphaFoldDB" id="A0A0D0DNQ4"/>
<sequence>MGHMGIVNFEDIIPHYCFSMFAMNNTLTLICAHPSQTDRSRQSMQLCWFPGRLVTRARLVSWSYQKALILLASSNETTSV</sequence>
<dbReference type="InParanoid" id="A0A0D0DNQ4"/>
<organism evidence="1 2">
    <name type="scientific">Paxillus rubicundulus Ve08.2h10</name>
    <dbReference type="NCBI Taxonomy" id="930991"/>
    <lineage>
        <taxon>Eukaryota</taxon>
        <taxon>Fungi</taxon>
        <taxon>Dikarya</taxon>
        <taxon>Basidiomycota</taxon>
        <taxon>Agaricomycotina</taxon>
        <taxon>Agaricomycetes</taxon>
        <taxon>Agaricomycetidae</taxon>
        <taxon>Boletales</taxon>
        <taxon>Paxilineae</taxon>
        <taxon>Paxillaceae</taxon>
        <taxon>Paxillus</taxon>
    </lineage>
</organism>
<evidence type="ECO:0000313" key="2">
    <source>
        <dbReference type="Proteomes" id="UP000054538"/>
    </source>
</evidence>
<dbReference type="EMBL" id="KN825179">
    <property type="protein sequence ID" value="KIK93503.1"/>
    <property type="molecule type" value="Genomic_DNA"/>
</dbReference>
<protein>
    <submittedName>
        <fullName evidence="1">Uncharacterized protein</fullName>
    </submittedName>
</protein>
<accession>A0A0D0DNQ4</accession>
<keyword evidence="2" id="KW-1185">Reference proteome</keyword>
<gene>
    <name evidence="1" type="ORF">PAXRUDRAFT_828894</name>
</gene>
<proteinExistence type="predicted"/>
<reference evidence="2" key="2">
    <citation type="submission" date="2015-01" db="EMBL/GenBank/DDBJ databases">
        <title>Evolutionary Origins and Diversification of the Mycorrhizal Mutualists.</title>
        <authorList>
            <consortium name="DOE Joint Genome Institute"/>
            <consortium name="Mycorrhizal Genomics Consortium"/>
            <person name="Kohler A."/>
            <person name="Kuo A."/>
            <person name="Nagy L.G."/>
            <person name="Floudas D."/>
            <person name="Copeland A."/>
            <person name="Barry K.W."/>
            <person name="Cichocki N."/>
            <person name="Veneault-Fourrey C."/>
            <person name="LaButti K."/>
            <person name="Lindquist E.A."/>
            <person name="Lipzen A."/>
            <person name="Lundell T."/>
            <person name="Morin E."/>
            <person name="Murat C."/>
            <person name="Riley R."/>
            <person name="Ohm R."/>
            <person name="Sun H."/>
            <person name="Tunlid A."/>
            <person name="Henrissat B."/>
            <person name="Grigoriev I.V."/>
            <person name="Hibbett D.S."/>
            <person name="Martin F."/>
        </authorList>
    </citation>
    <scope>NUCLEOTIDE SEQUENCE [LARGE SCALE GENOMIC DNA]</scope>
    <source>
        <strain evidence="2">Ve08.2h10</strain>
    </source>
</reference>
<reference evidence="1 2" key="1">
    <citation type="submission" date="2014-04" db="EMBL/GenBank/DDBJ databases">
        <authorList>
            <consortium name="DOE Joint Genome Institute"/>
            <person name="Kuo A."/>
            <person name="Kohler A."/>
            <person name="Jargeat P."/>
            <person name="Nagy L.G."/>
            <person name="Floudas D."/>
            <person name="Copeland A."/>
            <person name="Barry K.W."/>
            <person name="Cichocki N."/>
            <person name="Veneault-Fourrey C."/>
            <person name="LaButti K."/>
            <person name="Lindquist E.A."/>
            <person name="Lipzen A."/>
            <person name="Lundell T."/>
            <person name="Morin E."/>
            <person name="Murat C."/>
            <person name="Sun H."/>
            <person name="Tunlid A."/>
            <person name="Henrissat B."/>
            <person name="Grigoriev I.V."/>
            <person name="Hibbett D.S."/>
            <person name="Martin F."/>
            <person name="Nordberg H.P."/>
            <person name="Cantor M.N."/>
            <person name="Hua S.X."/>
        </authorList>
    </citation>
    <scope>NUCLEOTIDE SEQUENCE [LARGE SCALE GENOMIC DNA]</scope>
    <source>
        <strain evidence="1 2">Ve08.2h10</strain>
    </source>
</reference>